<organism evidence="24 25">
    <name type="scientific">Wickerhamomyces anomalus (strain ATCC 58044 / CBS 1984 / NCYC 433 / NRRL Y-366-8)</name>
    <name type="common">Yeast</name>
    <name type="synonym">Hansenula anomala</name>
    <dbReference type="NCBI Taxonomy" id="683960"/>
    <lineage>
        <taxon>Eukaryota</taxon>
        <taxon>Fungi</taxon>
        <taxon>Dikarya</taxon>
        <taxon>Ascomycota</taxon>
        <taxon>Saccharomycotina</taxon>
        <taxon>Saccharomycetes</taxon>
        <taxon>Phaffomycetales</taxon>
        <taxon>Wickerhamomycetaceae</taxon>
        <taxon>Wickerhamomyces</taxon>
    </lineage>
</organism>
<keyword evidence="5" id="KW-0964">Secreted</keyword>
<dbReference type="GO" id="GO:0008843">
    <property type="term" value="F:endochitinase activity"/>
    <property type="evidence" value="ECO:0007669"/>
    <property type="project" value="UniProtKB-EC"/>
</dbReference>
<accession>A0A1E3NVP2</accession>
<keyword evidence="11 18" id="KW-0472">Membrane</keyword>
<feature type="compositionally biased region" description="Low complexity" evidence="21">
    <location>
        <begin position="362"/>
        <end position="400"/>
    </location>
</feature>
<keyword evidence="6" id="KW-0336">GPI-anchor</keyword>
<dbReference type="GeneID" id="30199852"/>
<evidence type="ECO:0000256" key="7">
    <source>
        <dbReference type="ARBA" id="ARBA00022676"/>
    </source>
</evidence>
<reference evidence="24 25" key="1">
    <citation type="journal article" date="2016" name="Proc. Natl. Acad. Sci. U.S.A.">
        <title>Comparative genomics of biotechnologically important yeasts.</title>
        <authorList>
            <person name="Riley R."/>
            <person name="Haridas S."/>
            <person name="Wolfe K.H."/>
            <person name="Lopes M.R."/>
            <person name="Hittinger C.T."/>
            <person name="Goeker M."/>
            <person name="Salamov A.A."/>
            <person name="Wisecaver J.H."/>
            <person name="Long T.M."/>
            <person name="Calvey C.H."/>
            <person name="Aerts A.L."/>
            <person name="Barry K.W."/>
            <person name="Choi C."/>
            <person name="Clum A."/>
            <person name="Coughlan A.Y."/>
            <person name="Deshpande S."/>
            <person name="Douglass A.P."/>
            <person name="Hanson S.J."/>
            <person name="Klenk H.-P."/>
            <person name="LaButti K.M."/>
            <person name="Lapidus A."/>
            <person name="Lindquist E.A."/>
            <person name="Lipzen A.M."/>
            <person name="Meier-Kolthoff J.P."/>
            <person name="Ohm R.A."/>
            <person name="Otillar R.P."/>
            <person name="Pangilinan J.L."/>
            <person name="Peng Y."/>
            <person name="Rokas A."/>
            <person name="Rosa C.A."/>
            <person name="Scheuner C."/>
            <person name="Sibirny A.A."/>
            <person name="Slot J.C."/>
            <person name="Stielow J.B."/>
            <person name="Sun H."/>
            <person name="Kurtzman C.P."/>
            <person name="Blackwell M."/>
            <person name="Grigoriev I.V."/>
            <person name="Jeffries T.W."/>
        </authorList>
    </citation>
    <scope>NUCLEOTIDE SEQUENCE [LARGE SCALE GENOMIC DNA]</scope>
    <source>
        <strain evidence="25">ATCC 58044 / CBS 1984 / NCYC 433 / NRRL Y-366-8</strain>
    </source>
</reference>
<evidence type="ECO:0000313" key="25">
    <source>
        <dbReference type="Proteomes" id="UP000094112"/>
    </source>
</evidence>
<keyword evidence="13" id="KW-0325">Glycoprotein</keyword>
<dbReference type="PROSITE" id="PS51257">
    <property type="entry name" value="PROKAR_LIPOPROTEIN"/>
    <property type="match status" value="1"/>
</dbReference>
<name>A0A1E3NVP2_WICAA</name>
<evidence type="ECO:0000256" key="4">
    <source>
        <dbReference type="ARBA" id="ARBA00022512"/>
    </source>
</evidence>
<sequence>MVQVKSLWFTSLLVLPAIVSAQSTSACNPLSSSSCAPDKALATSFAEDFKQESKWFSPSSTKDEVHYTDEGLKLTLAKRFDNPSLKSNFYLMYGKLEVILKAAHGTGIVSSFYLQSDDLDEIDLEWIGGDQTQVQTNFFSKGNTSTYDRGTFNQVDSPQTQYHNYTIDWGMEQLVWYIDGQAVRTLKNDTSDGYPQSPMYVMLGIWAGGDPDNAPGTIQWAGGETDYSKTPFSMYVERIVVSDYSSGTEYKYTDQSGDWTSIEAVDGKVNGRMDDAEDEFETLVAGGTIDSSSKTSSGSSSSSESESSSSSEEQSSSSSDSSSSIHDGLSSSRSRVDHIYSSSASSLVTRSESSSNVRNAVSTTSGSAASSATNSTGASGSSEASPTNSSSSTHSVTESSGAGLSLFYPQPIGKSGMKAIIFSVGMTLGIMLLM</sequence>
<dbReference type="SUPFAM" id="SSF49899">
    <property type="entry name" value="Concanavalin A-like lectins/glucanases"/>
    <property type="match status" value="1"/>
</dbReference>
<keyword evidence="8" id="KW-0808">Transferase</keyword>
<evidence type="ECO:0000256" key="8">
    <source>
        <dbReference type="ARBA" id="ARBA00022679"/>
    </source>
</evidence>
<keyword evidence="12 20" id="KW-1015">Disulfide bond</keyword>
<comment type="subcellular location">
    <subcellularLocation>
        <location evidence="3">Membrane</location>
        <topology evidence="3">Lipid-anchor</topology>
        <topology evidence="3">GPI-anchor</topology>
    </subcellularLocation>
    <subcellularLocation>
        <location evidence="2">Secreted</location>
        <location evidence="2">Cell wall</location>
    </subcellularLocation>
</comment>
<evidence type="ECO:0000256" key="17">
    <source>
        <dbReference type="ARBA" id="ARBA00038074"/>
    </source>
</evidence>
<feature type="active site" description="Nucleophile" evidence="19">
    <location>
        <position position="121"/>
    </location>
</feature>
<dbReference type="STRING" id="683960.A0A1E3NVP2"/>
<evidence type="ECO:0000256" key="9">
    <source>
        <dbReference type="ARBA" id="ARBA00022729"/>
    </source>
</evidence>
<dbReference type="InterPro" id="IPR013320">
    <property type="entry name" value="ConA-like_dom_sf"/>
</dbReference>
<dbReference type="EMBL" id="KV454214">
    <property type="protein sequence ID" value="ODQ57279.1"/>
    <property type="molecule type" value="Genomic_DNA"/>
</dbReference>
<dbReference type="CDD" id="cd02183">
    <property type="entry name" value="GH16_fungal_CRH1_transglycosylase"/>
    <property type="match status" value="1"/>
</dbReference>
<gene>
    <name evidence="24" type="ORF">WICANDRAFT_47880</name>
</gene>
<evidence type="ECO:0000256" key="3">
    <source>
        <dbReference type="ARBA" id="ARBA00004589"/>
    </source>
</evidence>
<evidence type="ECO:0000256" key="5">
    <source>
        <dbReference type="ARBA" id="ARBA00022525"/>
    </source>
</evidence>
<keyword evidence="16" id="KW-0961">Cell wall biogenesis/degradation</keyword>
<dbReference type="GO" id="GO:0009277">
    <property type="term" value="C:fungal-type cell wall"/>
    <property type="evidence" value="ECO:0007669"/>
    <property type="project" value="UniProtKB-ARBA"/>
</dbReference>
<feature type="compositionally biased region" description="Polar residues" evidence="21">
    <location>
        <begin position="340"/>
        <end position="361"/>
    </location>
</feature>
<protein>
    <recommendedName>
        <fullName evidence="18">Crh-like protein</fullName>
        <ecNumber evidence="18">3.2.-.-</ecNumber>
    </recommendedName>
</protein>
<evidence type="ECO:0000256" key="20">
    <source>
        <dbReference type="PIRSR" id="PIRSR037299-2"/>
    </source>
</evidence>
<feature type="chain" id="PRO_5009133521" description="Crh-like protein" evidence="22">
    <location>
        <begin position="22"/>
        <end position="434"/>
    </location>
</feature>
<evidence type="ECO:0000256" key="21">
    <source>
        <dbReference type="SAM" id="MobiDB-lite"/>
    </source>
</evidence>
<dbReference type="PROSITE" id="PS51762">
    <property type="entry name" value="GH16_2"/>
    <property type="match status" value="1"/>
</dbReference>
<keyword evidence="15" id="KW-0326">Glycosidase</keyword>
<evidence type="ECO:0000256" key="2">
    <source>
        <dbReference type="ARBA" id="ARBA00004191"/>
    </source>
</evidence>
<dbReference type="InterPro" id="IPR050546">
    <property type="entry name" value="Glycosyl_Hydrlase_16"/>
</dbReference>
<evidence type="ECO:0000256" key="14">
    <source>
        <dbReference type="ARBA" id="ARBA00023288"/>
    </source>
</evidence>
<evidence type="ECO:0000256" key="16">
    <source>
        <dbReference type="ARBA" id="ARBA00023316"/>
    </source>
</evidence>
<dbReference type="Gene3D" id="2.60.120.200">
    <property type="match status" value="1"/>
</dbReference>
<evidence type="ECO:0000256" key="19">
    <source>
        <dbReference type="PIRSR" id="PIRSR037299-1"/>
    </source>
</evidence>
<evidence type="ECO:0000313" key="24">
    <source>
        <dbReference type="EMBL" id="ODQ57279.1"/>
    </source>
</evidence>
<dbReference type="RefSeq" id="XP_019036486.1">
    <property type="nucleotide sequence ID" value="XM_019182606.1"/>
</dbReference>
<keyword evidence="25" id="KW-1185">Reference proteome</keyword>
<evidence type="ECO:0000259" key="23">
    <source>
        <dbReference type="PROSITE" id="PS51762"/>
    </source>
</evidence>
<evidence type="ECO:0000256" key="6">
    <source>
        <dbReference type="ARBA" id="ARBA00022622"/>
    </source>
</evidence>
<feature type="compositionally biased region" description="Low complexity" evidence="21">
    <location>
        <begin position="291"/>
        <end position="333"/>
    </location>
</feature>
<dbReference type="Proteomes" id="UP000094112">
    <property type="component" value="Unassembled WGS sequence"/>
</dbReference>
<evidence type="ECO:0000256" key="18">
    <source>
        <dbReference type="PIRNR" id="PIRNR037299"/>
    </source>
</evidence>
<keyword evidence="7" id="KW-0328">Glycosyltransferase</keyword>
<dbReference type="GO" id="GO:0031505">
    <property type="term" value="P:fungal-type cell wall organization"/>
    <property type="evidence" value="ECO:0007669"/>
    <property type="project" value="TreeGrafter"/>
</dbReference>
<dbReference type="Pfam" id="PF00722">
    <property type="entry name" value="Glyco_hydro_16"/>
    <property type="match status" value="1"/>
</dbReference>
<dbReference type="InterPro" id="IPR000757">
    <property type="entry name" value="Beta-glucanase-like"/>
</dbReference>
<dbReference type="PANTHER" id="PTHR10963:SF68">
    <property type="entry name" value="GLYCOSIDASE CRH1-RELATED"/>
    <property type="match status" value="1"/>
</dbReference>
<dbReference type="InterPro" id="IPR017168">
    <property type="entry name" value="CHR-like"/>
</dbReference>
<evidence type="ECO:0000256" key="10">
    <source>
        <dbReference type="ARBA" id="ARBA00022801"/>
    </source>
</evidence>
<keyword evidence="4" id="KW-0134">Cell wall</keyword>
<dbReference type="EC" id="3.2.-.-" evidence="18"/>
<feature type="active site" description="Proton donor" evidence="19">
    <location>
        <position position="125"/>
    </location>
</feature>
<dbReference type="PIRSF" id="PIRSF037299">
    <property type="entry name" value="Glycosidase_CRH1_prd"/>
    <property type="match status" value="1"/>
</dbReference>
<dbReference type="GO" id="GO:0098552">
    <property type="term" value="C:side of membrane"/>
    <property type="evidence" value="ECO:0007669"/>
    <property type="project" value="UniProtKB-KW"/>
</dbReference>
<feature type="disulfide bond" evidence="20">
    <location>
        <begin position="27"/>
        <end position="35"/>
    </location>
</feature>
<evidence type="ECO:0000256" key="13">
    <source>
        <dbReference type="ARBA" id="ARBA00023180"/>
    </source>
</evidence>
<evidence type="ECO:0000256" key="22">
    <source>
        <dbReference type="SAM" id="SignalP"/>
    </source>
</evidence>
<dbReference type="OrthoDB" id="4781at2759"/>
<dbReference type="GO" id="GO:0005975">
    <property type="term" value="P:carbohydrate metabolic process"/>
    <property type="evidence" value="ECO:0007669"/>
    <property type="project" value="InterPro"/>
</dbReference>
<evidence type="ECO:0000256" key="1">
    <source>
        <dbReference type="ARBA" id="ARBA00000822"/>
    </source>
</evidence>
<dbReference type="AlphaFoldDB" id="A0A1E3NVP2"/>
<evidence type="ECO:0000256" key="11">
    <source>
        <dbReference type="ARBA" id="ARBA00023136"/>
    </source>
</evidence>
<proteinExistence type="inferred from homology"/>
<dbReference type="PANTHER" id="PTHR10963">
    <property type="entry name" value="GLYCOSYL HYDROLASE-RELATED"/>
    <property type="match status" value="1"/>
</dbReference>
<dbReference type="FunFam" id="2.60.120.200:FF:000162">
    <property type="entry name" value="Glycosidase"/>
    <property type="match status" value="1"/>
</dbReference>
<keyword evidence="14" id="KW-0449">Lipoprotein</keyword>
<comment type="catalytic activity">
    <reaction evidence="1">
        <text>Random endo-hydrolysis of N-acetyl-beta-D-glucosaminide (1-&gt;4)-beta-linkages in chitin and chitodextrins.</text>
        <dbReference type="EC" id="3.2.1.14"/>
    </reaction>
</comment>
<evidence type="ECO:0000256" key="15">
    <source>
        <dbReference type="ARBA" id="ARBA00023295"/>
    </source>
</evidence>
<feature type="signal peptide" evidence="22">
    <location>
        <begin position="1"/>
        <end position="21"/>
    </location>
</feature>
<feature type="region of interest" description="Disordered" evidence="21">
    <location>
        <begin position="285"/>
        <end position="401"/>
    </location>
</feature>
<comment type="similarity">
    <text evidence="17">Belongs to the glycosyl hydrolase 16 family. CRH1 subfamily.</text>
</comment>
<keyword evidence="10 18" id="KW-0378">Hydrolase</keyword>
<feature type="domain" description="GH16" evidence="23">
    <location>
        <begin position="23"/>
        <end position="247"/>
    </location>
</feature>
<keyword evidence="9 22" id="KW-0732">Signal</keyword>
<dbReference type="GO" id="GO:0016757">
    <property type="term" value="F:glycosyltransferase activity"/>
    <property type="evidence" value="ECO:0007669"/>
    <property type="project" value="UniProtKB-KW"/>
</dbReference>
<evidence type="ECO:0000256" key="12">
    <source>
        <dbReference type="ARBA" id="ARBA00023157"/>
    </source>
</evidence>